<dbReference type="Pfam" id="PF03588">
    <property type="entry name" value="Leu_Phe_trans"/>
    <property type="match status" value="1"/>
</dbReference>
<evidence type="ECO:0000256" key="1">
    <source>
        <dbReference type="ARBA" id="ARBA00022490"/>
    </source>
</evidence>
<dbReference type="HAMAP" id="MF_00688">
    <property type="entry name" value="Leu_Phe_trans"/>
    <property type="match status" value="1"/>
</dbReference>
<accession>A0ABP6VLM0</accession>
<comment type="catalytic activity">
    <reaction evidence="4">
        <text>N-terminal L-lysyl-[protein] + L-leucyl-tRNA(Leu) = N-terminal L-leucyl-L-lysyl-[protein] + tRNA(Leu) + H(+)</text>
        <dbReference type="Rhea" id="RHEA:12340"/>
        <dbReference type="Rhea" id="RHEA-COMP:9613"/>
        <dbReference type="Rhea" id="RHEA-COMP:9622"/>
        <dbReference type="Rhea" id="RHEA-COMP:12670"/>
        <dbReference type="Rhea" id="RHEA-COMP:12671"/>
        <dbReference type="ChEBI" id="CHEBI:15378"/>
        <dbReference type="ChEBI" id="CHEBI:65249"/>
        <dbReference type="ChEBI" id="CHEBI:78442"/>
        <dbReference type="ChEBI" id="CHEBI:78494"/>
        <dbReference type="ChEBI" id="CHEBI:133043"/>
        <dbReference type="EC" id="2.3.2.6"/>
    </reaction>
</comment>
<reference evidence="6" key="1">
    <citation type="journal article" date="2019" name="Int. J. Syst. Evol. Microbiol.">
        <title>The Global Catalogue of Microorganisms (GCM) 10K type strain sequencing project: providing services to taxonomists for standard genome sequencing and annotation.</title>
        <authorList>
            <consortium name="The Broad Institute Genomics Platform"/>
            <consortium name="The Broad Institute Genome Sequencing Center for Infectious Disease"/>
            <person name="Wu L."/>
            <person name="Ma J."/>
        </authorList>
    </citation>
    <scope>NUCLEOTIDE SEQUENCE [LARGE SCALE GENOMIC DNA]</scope>
    <source>
        <strain evidence="6">JCM 17110</strain>
    </source>
</reference>
<keyword evidence="6" id="KW-1185">Reference proteome</keyword>
<keyword evidence="2 4" id="KW-0808">Transferase</keyword>
<dbReference type="NCBIfam" id="TIGR00667">
    <property type="entry name" value="aat"/>
    <property type="match status" value="1"/>
</dbReference>
<dbReference type="InterPro" id="IPR042203">
    <property type="entry name" value="Leu/Phe-tRNA_Trfase_C"/>
</dbReference>
<evidence type="ECO:0000256" key="4">
    <source>
        <dbReference type="HAMAP-Rule" id="MF_00688"/>
    </source>
</evidence>
<protein>
    <recommendedName>
        <fullName evidence="4">Leucyl/phenylalanyl-tRNA--protein transferase</fullName>
        <ecNumber evidence="4">2.3.2.6</ecNumber>
    </recommendedName>
    <alternativeName>
        <fullName evidence="4">L/F-transferase</fullName>
    </alternativeName>
    <alternativeName>
        <fullName evidence="4">Leucyltransferase</fullName>
    </alternativeName>
    <alternativeName>
        <fullName evidence="4">Phenyalanyltransferase</fullName>
    </alternativeName>
</protein>
<comment type="function">
    <text evidence="4">Functions in the N-end rule pathway of protein degradation where it conjugates Leu, Phe and, less efficiently, Met from aminoacyl-tRNAs to the N-termini of proteins containing an N-terminal arginine or lysine.</text>
</comment>
<comment type="subcellular location">
    <subcellularLocation>
        <location evidence="4">Cytoplasm</location>
    </subcellularLocation>
</comment>
<comment type="similarity">
    <text evidence="4">Belongs to the L/F-transferase family.</text>
</comment>
<dbReference type="PANTHER" id="PTHR30098">
    <property type="entry name" value="LEUCYL/PHENYLALANYL-TRNA--PROTEIN TRANSFERASE"/>
    <property type="match status" value="1"/>
</dbReference>
<sequence length="231" mass="26313">MLTLLNHTLWFPDPQQALDDPNGLLAVGGDLSPNRLLLAYQMGIFPWFDKSQPLLWWSPDPRAVLEPERLHVSRTLAKLARSQRFKVTLNTAFEYVIHACRSLREHRQGTWITREIELAYGELHRAGHAHSIEVWQGHDLVGGLYGLNLGTLFCGESMFHRVDNASKIAMLALCRHFARHGGQLIDCQLPNPHLLSLGAVTWPRQRFLHKLKVLQQQPLTGSCWQPGELKL</sequence>
<evidence type="ECO:0000256" key="2">
    <source>
        <dbReference type="ARBA" id="ARBA00022679"/>
    </source>
</evidence>
<dbReference type="InterPro" id="IPR042221">
    <property type="entry name" value="Leu/Phe-tRNA_Trfase_N"/>
</dbReference>
<comment type="caution">
    <text evidence="5">The sequence shown here is derived from an EMBL/GenBank/DDBJ whole genome shotgun (WGS) entry which is preliminary data.</text>
</comment>
<gene>
    <name evidence="4 5" type="primary">aat</name>
    <name evidence="5" type="ORF">GCM10022394_14600</name>
</gene>
<dbReference type="InterPro" id="IPR004616">
    <property type="entry name" value="Leu/Phe-tRNA_Trfase"/>
</dbReference>
<dbReference type="EMBL" id="BAABCX010000001">
    <property type="protein sequence ID" value="GAA3536078.1"/>
    <property type="molecule type" value="Genomic_DNA"/>
</dbReference>
<proteinExistence type="inferred from homology"/>
<dbReference type="GO" id="GO:0016740">
    <property type="term" value="F:transferase activity"/>
    <property type="evidence" value="ECO:0007669"/>
    <property type="project" value="UniProtKB-KW"/>
</dbReference>
<dbReference type="SUPFAM" id="SSF55729">
    <property type="entry name" value="Acyl-CoA N-acyltransferases (Nat)"/>
    <property type="match status" value="1"/>
</dbReference>
<dbReference type="PANTHER" id="PTHR30098:SF2">
    <property type="entry name" value="LEUCYL_PHENYLALANYL-TRNA--PROTEIN TRANSFERASE"/>
    <property type="match status" value="1"/>
</dbReference>
<dbReference type="Proteomes" id="UP001500795">
    <property type="component" value="Unassembled WGS sequence"/>
</dbReference>
<organism evidence="5 6">
    <name type="scientific">Zobellella aerophila</name>
    <dbReference type="NCBI Taxonomy" id="870480"/>
    <lineage>
        <taxon>Bacteria</taxon>
        <taxon>Pseudomonadati</taxon>
        <taxon>Pseudomonadota</taxon>
        <taxon>Gammaproteobacteria</taxon>
        <taxon>Aeromonadales</taxon>
        <taxon>Aeromonadaceae</taxon>
        <taxon>Zobellella</taxon>
    </lineage>
</organism>
<evidence type="ECO:0000256" key="3">
    <source>
        <dbReference type="ARBA" id="ARBA00023315"/>
    </source>
</evidence>
<evidence type="ECO:0000313" key="5">
    <source>
        <dbReference type="EMBL" id="GAA3536078.1"/>
    </source>
</evidence>
<evidence type="ECO:0000313" key="6">
    <source>
        <dbReference type="Proteomes" id="UP001500795"/>
    </source>
</evidence>
<dbReference type="EC" id="2.3.2.6" evidence="4"/>
<keyword evidence="3 4" id="KW-0012">Acyltransferase</keyword>
<dbReference type="RefSeq" id="WP_344956321.1">
    <property type="nucleotide sequence ID" value="NZ_BAABCX010000001.1"/>
</dbReference>
<keyword evidence="1 4" id="KW-0963">Cytoplasm</keyword>
<dbReference type="Gene3D" id="3.30.70.3550">
    <property type="entry name" value="Leucyl/phenylalanyl-tRNA-protein transferase, N-terminal domain"/>
    <property type="match status" value="1"/>
</dbReference>
<dbReference type="Gene3D" id="3.40.630.70">
    <property type="entry name" value="Leucyl/phenylalanyl-tRNA-protein transferase, C-terminal domain"/>
    <property type="match status" value="1"/>
</dbReference>
<dbReference type="InterPro" id="IPR016181">
    <property type="entry name" value="Acyl_CoA_acyltransferase"/>
</dbReference>
<comment type="catalytic activity">
    <reaction evidence="4">
        <text>L-phenylalanyl-tRNA(Phe) + an N-terminal L-alpha-aminoacyl-[protein] = an N-terminal L-phenylalanyl-L-alpha-aminoacyl-[protein] + tRNA(Phe)</text>
        <dbReference type="Rhea" id="RHEA:43632"/>
        <dbReference type="Rhea" id="RHEA-COMP:9668"/>
        <dbReference type="Rhea" id="RHEA-COMP:9699"/>
        <dbReference type="Rhea" id="RHEA-COMP:10636"/>
        <dbReference type="Rhea" id="RHEA-COMP:10637"/>
        <dbReference type="ChEBI" id="CHEBI:78442"/>
        <dbReference type="ChEBI" id="CHEBI:78531"/>
        <dbReference type="ChEBI" id="CHEBI:78597"/>
        <dbReference type="ChEBI" id="CHEBI:83561"/>
        <dbReference type="EC" id="2.3.2.6"/>
    </reaction>
</comment>
<name>A0ABP6VLM0_9GAMM</name>
<comment type="catalytic activity">
    <reaction evidence="4">
        <text>N-terminal L-arginyl-[protein] + L-leucyl-tRNA(Leu) = N-terminal L-leucyl-L-arginyl-[protein] + tRNA(Leu) + H(+)</text>
        <dbReference type="Rhea" id="RHEA:50416"/>
        <dbReference type="Rhea" id="RHEA-COMP:9613"/>
        <dbReference type="Rhea" id="RHEA-COMP:9622"/>
        <dbReference type="Rhea" id="RHEA-COMP:12672"/>
        <dbReference type="Rhea" id="RHEA-COMP:12673"/>
        <dbReference type="ChEBI" id="CHEBI:15378"/>
        <dbReference type="ChEBI" id="CHEBI:64719"/>
        <dbReference type="ChEBI" id="CHEBI:78442"/>
        <dbReference type="ChEBI" id="CHEBI:78494"/>
        <dbReference type="ChEBI" id="CHEBI:133044"/>
        <dbReference type="EC" id="2.3.2.6"/>
    </reaction>
</comment>